<protein>
    <recommendedName>
        <fullName evidence="3">Transposase IS116/IS110/IS902 family protein</fullName>
    </recommendedName>
</protein>
<proteinExistence type="predicted"/>
<evidence type="ECO:0000313" key="2">
    <source>
        <dbReference type="Proteomes" id="UP000198802"/>
    </source>
</evidence>
<keyword evidence="2" id="KW-1185">Reference proteome</keyword>
<gene>
    <name evidence="1" type="ORF">Ga0074812_110179</name>
</gene>
<dbReference type="EMBL" id="FAOZ01000010">
    <property type="protein sequence ID" value="CUU57164.1"/>
    <property type="molecule type" value="Genomic_DNA"/>
</dbReference>
<organism evidence="1 2">
    <name type="scientific">Parafrankia irregularis</name>
    <dbReference type="NCBI Taxonomy" id="795642"/>
    <lineage>
        <taxon>Bacteria</taxon>
        <taxon>Bacillati</taxon>
        <taxon>Actinomycetota</taxon>
        <taxon>Actinomycetes</taxon>
        <taxon>Frankiales</taxon>
        <taxon>Frankiaceae</taxon>
        <taxon>Parafrankia</taxon>
    </lineage>
</organism>
<dbReference type="Proteomes" id="UP000198802">
    <property type="component" value="Unassembled WGS sequence"/>
</dbReference>
<evidence type="ECO:0000313" key="1">
    <source>
        <dbReference type="EMBL" id="CUU57164.1"/>
    </source>
</evidence>
<sequence>LGVAAMAAIRQKNSYYGAFYRRIATRRGKQRALVAVMHKLTVAIWHVLHDRTGHKDLGADYHTRKNPQRAMRRMIREANALGLTIRFDPA</sequence>
<feature type="non-terminal residue" evidence="1">
    <location>
        <position position="1"/>
    </location>
</feature>
<dbReference type="AlphaFoldDB" id="A0A0S4QQS8"/>
<reference evidence="2" key="1">
    <citation type="submission" date="2015-11" db="EMBL/GenBank/DDBJ databases">
        <authorList>
            <person name="Varghese N."/>
        </authorList>
    </citation>
    <scope>NUCLEOTIDE SEQUENCE [LARGE SCALE GENOMIC DNA]</scope>
    <source>
        <strain evidence="2">DSM 45899</strain>
    </source>
</reference>
<evidence type="ECO:0008006" key="3">
    <source>
        <dbReference type="Google" id="ProtNLM"/>
    </source>
</evidence>
<accession>A0A0S4QQS8</accession>
<name>A0A0S4QQS8_9ACTN</name>